<dbReference type="EMBL" id="CP017146">
    <property type="protein sequence ID" value="QHO70772.1"/>
    <property type="molecule type" value="Genomic_DNA"/>
</dbReference>
<evidence type="ECO:0000313" key="7">
    <source>
        <dbReference type="Proteomes" id="UP000464507"/>
    </source>
</evidence>
<feature type="domain" description="HTH tetR-type" evidence="5">
    <location>
        <begin position="1"/>
        <end position="61"/>
    </location>
</feature>
<keyword evidence="7" id="KW-1185">Reference proteome</keyword>
<protein>
    <submittedName>
        <fullName evidence="6">TetR family transcriptional regulator</fullName>
    </submittedName>
</protein>
<dbReference type="PRINTS" id="PR00455">
    <property type="entry name" value="HTHTETR"/>
</dbReference>
<evidence type="ECO:0000259" key="5">
    <source>
        <dbReference type="PROSITE" id="PS50977"/>
    </source>
</evidence>
<keyword evidence="1" id="KW-0805">Transcription regulation</keyword>
<dbReference type="KEGG" id="mant:BHD05_15075"/>
<proteinExistence type="predicted"/>
<reference evidence="6 7" key="1">
    <citation type="submission" date="2016-09" db="EMBL/GenBank/DDBJ databases">
        <title>Complete genome sequence of microbes from the polar regions.</title>
        <authorList>
            <person name="Liao L."/>
            <person name="Chen B."/>
        </authorList>
    </citation>
    <scope>NUCLEOTIDE SEQUENCE [LARGE SCALE GENOMIC DNA]</scope>
    <source>
        <strain evidence="6 7">ZS314</strain>
    </source>
</reference>
<dbReference type="InterPro" id="IPR009057">
    <property type="entry name" value="Homeodomain-like_sf"/>
</dbReference>
<keyword evidence="3" id="KW-0804">Transcription</keyword>
<organism evidence="6 7">
    <name type="scientific">Marisediminicola antarctica</name>
    <dbReference type="NCBI Taxonomy" id="674079"/>
    <lineage>
        <taxon>Bacteria</taxon>
        <taxon>Bacillati</taxon>
        <taxon>Actinomycetota</taxon>
        <taxon>Actinomycetes</taxon>
        <taxon>Micrococcales</taxon>
        <taxon>Microbacteriaceae</taxon>
        <taxon>Marisediminicola</taxon>
    </lineage>
</organism>
<dbReference type="InterPro" id="IPR001647">
    <property type="entry name" value="HTH_TetR"/>
</dbReference>
<dbReference type="RefSeq" id="WP_161887165.1">
    <property type="nucleotide sequence ID" value="NZ_CP017146.1"/>
</dbReference>
<dbReference type="PANTHER" id="PTHR30055">
    <property type="entry name" value="HTH-TYPE TRANSCRIPTIONAL REGULATOR RUTR"/>
    <property type="match status" value="1"/>
</dbReference>
<accession>A0A7L5AL03</accession>
<evidence type="ECO:0000256" key="3">
    <source>
        <dbReference type="ARBA" id="ARBA00023163"/>
    </source>
</evidence>
<dbReference type="PROSITE" id="PS50977">
    <property type="entry name" value="HTH_TETR_2"/>
    <property type="match status" value="1"/>
</dbReference>
<dbReference type="OrthoDB" id="3766519at2"/>
<evidence type="ECO:0000256" key="2">
    <source>
        <dbReference type="ARBA" id="ARBA00023125"/>
    </source>
</evidence>
<sequence length="187" mass="20088">MSSASDLREIALTEFSTAGYAGTSIHRIADAAGLSKSAVLYHFGSKEILLDAAIRPAIDELESILAELESTPFTTQFLGAFLDRFVDFLFAHRLEVNMFINQGPSLVDVPVVDRANDLVRRLATHVTSTTASVEEEMRFAISLGGAAYMLCTEQSLGLEAAPIGEAKTALITILTELLAPIGVRQGD</sequence>
<keyword evidence="2 4" id="KW-0238">DNA-binding</keyword>
<gene>
    <name evidence="6" type="ORF">BHD05_15075</name>
</gene>
<dbReference type="Proteomes" id="UP000464507">
    <property type="component" value="Chromosome"/>
</dbReference>
<dbReference type="InterPro" id="IPR050109">
    <property type="entry name" value="HTH-type_TetR-like_transc_reg"/>
</dbReference>
<dbReference type="Gene3D" id="1.10.357.10">
    <property type="entry name" value="Tetracycline Repressor, domain 2"/>
    <property type="match status" value="1"/>
</dbReference>
<evidence type="ECO:0000313" key="6">
    <source>
        <dbReference type="EMBL" id="QHO70772.1"/>
    </source>
</evidence>
<dbReference type="PANTHER" id="PTHR30055:SF234">
    <property type="entry name" value="HTH-TYPE TRANSCRIPTIONAL REGULATOR BETI"/>
    <property type="match status" value="1"/>
</dbReference>
<evidence type="ECO:0000256" key="4">
    <source>
        <dbReference type="PROSITE-ProRule" id="PRU00335"/>
    </source>
</evidence>
<dbReference type="SUPFAM" id="SSF46689">
    <property type="entry name" value="Homeodomain-like"/>
    <property type="match status" value="1"/>
</dbReference>
<feature type="DNA-binding region" description="H-T-H motif" evidence="4">
    <location>
        <begin position="24"/>
        <end position="43"/>
    </location>
</feature>
<evidence type="ECO:0000256" key="1">
    <source>
        <dbReference type="ARBA" id="ARBA00023015"/>
    </source>
</evidence>
<dbReference type="Pfam" id="PF00440">
    <property type="entry name" value="TetR_N"/>
    <property type="match status" value="1"/>
</dbReference>
<dbReference type="GO" id="GO:0000976">
    <property type="term" value="F:transcription cis-regulatory region binding"/>
    <property type="evidence" value="ECO:0007669"/>
    <property type="project" value="TreeGrafter"/>
</dbReference>
<name>A0A7L5AL03_9MICO</name>
<dbReference type="GO" id="GO:0003700">
    <property type="term" value="F:DNA-binding transcription factor activity"/>
    <property type="evidence" value="ECO:0007669"/>
    <property type="project" value="TreeGrafter"/>
</dbReference>
<dbReference type="AlphaFoldDB" id="A0A7L5AL03"/>